<proteinExistence type="inferred from homology"/>
<dbReference type="PATRIC" id="fig|1440763.5.peg.4008"/>
<dbReference type="EMBL" id="CP017480">
    <property type="protein sequence ID" value="APG02692.1"/>
    <property type="molecule type" value="Genomic_DNA"/>
</dbReference>
<dbReference type="GO" id="GO:0009289">
    <property type="term" value="C:pilus"/>
    <property type="evidence" value="ECO:0007669"/>
    <property type="project" value="UniProtKB-SubCell"/>
</dbReference>
<keyword evidence="3" id="KW-1029">Fimbrium biogenesis</keyword>
<dbReference type="SUPFAM" id="SSF50998">
    <property type="entry name" value="Quinoprotein alcohol dehydrogenase-like"/>
    <property type="match status" value="1"/>
</dbReference>
<evidence type="ECO:0000256" key="1">
    <source>
        <dbReference type="ARBA" id="ARBA00004561"/>
    </source>
</evidence>
<keyword evidence="10" id="KW-1185">Reference proteome</keyword>
<evidence type="ECO:0000256" key="7">
    <source>
        <dbReference type="SAM" id="MobiDB-lite"/>
    </source>
</evidence>
<dbReference type="STRING" id="1440763.BJI69_01390"/>
<dbReference type="RefSeq" id="WP_046969381.1">
    <property type="nucleotide sequence ID" value="NZ_CP017480.1"/>
</dbReference>
<evidence type="ECO:0000313" key="10">
    <source>
        <dbReference type="Proteomes" id="UP000182987"/>
    </source>
</evidence>
<comment type="subcellular location">
    <subcellularLocation>
        <location evidence="1">Fimbrium</location>
    </subcellularLocation>
</comment>
<name>A0A0G9H174_9GAMM</name>
<keyword evidence="5" id="KW-0106">Calcium</keyword>
<gene>
    <name evidence="9" type="ORF">BJI69_01390</name>
</gene>
<evidence type="ECO:0000256" key="5">
    <source>
        <dbReference type="ARBA" id="ARBA00022837"/>
    </source>
</evidence>
<evidence type="ECO:0000313" key="9">
    <source>
        <dbReference type="EMBL" id="APG02692.1"/>
    </source>
</evidence>
<organism evidence="9 10">
    <name type="scientific">Luteibacter rhizovicinus DSM 16549</name>
    <dbReference type="NCBI Taxonomy" id="1440763"/>
    <lineage>
        <taxon>Bacteria</taxon>
        <taxon>Pseudomonadati</taxon>
        <taxon>Pseudomonadota</taxon>
        <taxon>Gammaproteobacteria</taxon>
        <taxon>Lysobacterales</taxon>
        <taxon>Rhodanobacteraceae</taxon>
        <taxon>Luteibacter</taxon>
    </lineage>
</organism>
<dbReference type="InterPro" id="IPR011047">
    <property type="entry name" value="Quinoprotein_ADH-like_sf"/>
</dbReference>
<feature type="chain" id="PRO_5014227950" evidence="8">
    <location>
        <begin position="29"/>
        <end position="1280"/>
    </location>
</feature>
<evidence type="ECO:0000256" key="2">
    <source>
        <dbReference type="ARBA" id="ARBA00008387"/>
    </source>
</evidence>
<keyword evidence="6" id="KW-0281">Fimbrium</keyword>
<dbReference type="AlphaFoldDB" id="A0A0G9H174"/>
<comment type="similarity">
    <text evidence="2">Belongs to the PilY1 family.</text>
</comment>
<feature type="signal peptide" evidence="8">
    <location>
        <begin position="1"/>
        <end position="28"/>
    </location>
</feature>
<dbReference type="KEGG" id="lrz:BJI69_01390"/>
<protein>
    <submittedName>
        <fullName evidence="9">Uncharacterized protein</fullName>
    </submittedName>
</protein>
<feature type="compositionally biased region" description="Polar residues" evidence="7">
    <location>
        <begin position="767"/>
        <end position="783"/>
    </location>
</feature>
<accession>A0A0G9H174</accession>
<evidence type="ECO:0000256" key="4">
    <source>
        <dbReference type="ARBA" id="ARBA00022723"/>
    </source>
</evidence>
<keyword evidence="8" id="KW-0732">Signal</keyword>
<evidence type="ECO:0000256" key="6">
    <source>
        <dbReference type="ARBA" id="ARBA00023263"/>
    </source>
</evidence>
<dbReference type="Pfam" id="PF05567">
    <property type="entry name" value="T4P_PilY1"/>
    <property type="match status" value="1"/>
</dbReference>
<evidence type="ECO:0000256" key="8">
    <source>
        <dbReference type="SAM" id="SignalP"/>
    </source>
</evidence>
<evidence type="ECO:0000256" key="3">
    <source>
        <dbReference type="ARBA" id="ARBA00022558"/>
    </source>
</evidence>
<dbReference type="InterPro" id="IPR008707">
    <property type="entry name" value="B-propeller_PilY1"/>
</dbReference>
<dbReference type="Proteomes" id="UP000182987">
    <property type="component" value="Chromosome"/>
</dbReference>
<reference evidence="10" key="1">
    <citation type="submission" date="2016-09" db="EMBL/GenBank/DDBJ databases">
        <authorList>
            <person name="Lysoe E."/>
        </authorList>
    </citation>
    <scope>NUCLEOTIDE SEQUENCE [LARGE SCALE GENOMIC DNA]</scope>
    <source>
        <strain evidence="10">LJ96T</strain>
    </source>
</reference>
<sequence length="1280" mass="136027">MSASHRLLTLAAAMVLTGIGGFSGQAAAAATNLGSTPPDLTTSVAPNIAVTFDDSGSMQSDFMGDNVPFITSPLKAWDQSQPWFCAGVIDPRVTDTKNNASKTMNGVYYNPNIKYATAVNANGTPFANADATLQAVWLNGIDVNRPDNAVKTLDAVLPLGNRNSLGNYLDSRVSNIVATYTYKADGKTVKSDDRWVCGTNASNPFNGSLKDPDTGAKPVGGPYYWRLKTGVNITNSDGSMNTSTLYLATNWEAVSVPKSQYQNFANWFAYYRTRNMMTRTALSQAFSKIGNSVRIAWQNMANATSTSKTPTNYDVQFNGAAALQDIGDLNSAVRASFYKWMLQVVGGNSTPSRGATIRAGEVFRQPLVPKSADATVKAFDPYWNGLTTSDSADLVCRKNFHMLVTDGYWNDTVGSKVVDPTLPKTGANKAVGMDGINSQTAQTLPDNRSYSPTDSFSKIYGNVAGTIYASSMANIAWYYWSTDLQPDLANGVKPYWKDLTASTPVEPTDPGANNTVYWNPVNDPATWQHVSQFFVTLGVAGTLQYPDDYPALLAGTKAWPRPVNNAPEGVDDTWHAAINSRGGFFNASDPSSLVTSLVNIINSVISASSSAVSPALSDGVLGPNAMTYVPNFSSADWTGTLTAYPLTATGARGTADWEAAGFLAKRTDRVIVTSAGPGEGNGVEFLYTNLTTSQAKIMDSKDGSLTTYVSDSKGVNRVNWVRGSTTDEGSLLRTRGKLLGAVVNAQPVYVAYPSSGYRDFFPPNPATPNTQSPETAAYNGSTPDPTKSYSAFVAANLNRMPTLYVAANDGMLHAFDAQPSAKSTTAGRELWAYVPDAVYRKLWFFSQKDGFLYRPTVDSTPVIRDVYFSQNAKSAVGWHTILVGGLRYGGRGIYALDVTKSGVTDAPGASKKVLWEFNSDSTNGANLGYTFGQPNIGRLSNGKWVVLVPAGYFPTDSTDPAYGAPAAANTVSSLFILDAQTGALIKELKTPASYGNQTITSYGLSSPVLGDYDNDQIDDVAFAGDLVGNLWRFNLNDLTTVDLVYKPDAGTEGTQPITVMPRLFPDPNSQNFMVVFGTGKFLGDDDRTSTGAATQSVYGIRDLGKTVKTGLPWTKDKLVQQIMDQTSTGVRGLTTNPAPTDAKPGGWYFDLILNGVNGGEKVVVTPTALFNTNRAIITTLIPTSPDPCNPGRAGAIMVVDSSTGGAGAGVSGGSYGADSPFTVAGSRVDNPPATGGLPAATGLGGGNVIVPGVTVTGSSAAFSVGSPIWRRRSWRILNDQ</sequence>
<keyword evidence="4" id="KW-0479">Metal-binding</keyword>
<feature type="region of interest" description="Disordered" evidence="7">
    <location>
        <begin position="762"/>
        <end position="783"/>
    </location>
</feature>
<dbReference type="GO" id="GO:0046872">
    <property type="term" value="F:metal ion binding"/>
    <property type="evidence" value="ECO:0007669"/>
    <property type="project" value="UniProtKB-KW"/>
</dbReference>
<dbReference type="OrthoDB" id="7156875at2"/>